<gene>
    <name evidence="3" type="ordered locus">Clole_1222</name>
</gene>
<keyword evidence="4" id="KW-1185">Reference proteome</keyword>
<dbReference type="Proteomes" id="UP000008467">
    <property type="component" value="Chromosome"/>
</dbReference>
<dbReference type="InterPro" id="IPR050490">
    <property type="entry name" value="Bact_solute-bd_prot1"/>
</dbReference>
<dbReference type="EMBL" id="CP002582">
    <property type="protein sequence ID" value="ADZ82950.1"/>
    <property type="molecule type" value="Genomic_DNA"/>
</dbReference>
<evidence type="ECO:0000313" key="4">
    <source>
        <dbReference type="Proteomes" id="UP000008467"/>
    </source>
</evidence>
<dbReference type="PANTHER" id="PTHR43649">
    <property type="entry name" value="ARABINOSE-BINDING PROTEIN-RELATED"/>
    <property type="match status" value="1"/>
</dbReference>
<organism evidence="3 4">
    <name type="scientific">Cellulosilyticum lentocellum (strain ATCC 49066 / DSM 5427 / NCIMB 11756 / RHM5)</name>
    <name type="common">Clostridium lentocellum</name>
    <dbReference type="NCBI Taxonomy" id="642492"/>
    <lineage>
        <taxon>Bacteria</taxon>
        <taxon>Bacillati</taxon>
        <taxon>Bacillota</taxon>
        <taxon>Clostridia</taxon>
        <taxon>Lachnospirales</taxon>
        <taxon>Cellulosilyticaceae</taxon>
        <taxon>Cellulosilyticum</taxon>
    </lineage>
</organism>
<accession>F2JGJ5</accession>
<dbReference type="STRING" id="642492.Clole_1222"/>
<dbReference type="Gene3D" id="3.40.190.10">
    <property type="entry name" value="Periplasmic binding protein-like II"/>
    <property type="match status" value="2"/>
</dbReference>
<dbReference type="KEGG" id="cle:Clole_1222"/>
<name>F2JGJ5_CELLD</name>
<dbReference type="RefSeq" id="WP_013656249.1">
    <property type="nucleotide sequence ID" value="NC_015275.1"/>
</dbReference>
<feature type="compositionally biased region" description="Low complexity" evidence="1">
    <location>
        <begin position="29"/>
        <end position="55"/>
    </location>
</feature>
<dbReference type="PANTHER" id="PTHR43649:SF11">
    <property type="entry name" value="ABC TRANSPORTER SUBSTRATE-BINDING PROTEIN YESO-RELATED"/>
    <property type="match status" value="1"/>
</dbReference>
<dbReference type="HOGENOM" id="CLU_031285_5_0_9"/>
<reference evidence="3 4" key="1">
    <citation type="journal article" date="2011" name="J. Bacteriol.">
        <title>Complete genome sequence of the cellulose-degrading bacterium Cellulosilyticum lentocellum.</title>
        <authorList>
            <consortium name="US DOE Joint Genome Institute"/>
            <person name="Miller D.A."/>
            <person name="Suen G."/>
            <person name="Bruce D."/>
            <person name="Copeland A."/>
            <person name="Cheng J.F."/>
            <person name="Detter C."/>
            <person name="Goodwin L.A."/>
            <person name="Han C.S."/>
            <person name="Hauser L.J."/>
            <person name="Land M.L."/>
            <person name="Lapidus A."/>
            <person name="Lucas S."/>
            <person name="Meincke L."/>
            <person name="Pitluck S."/>
            <person name="Tapia R."/>
            <person name="Teshima H."/>
            <person name="Woyke T."/>
            <person name="Fox B.G."/>
            <person name="Angert E.R."/>
            <person name="Currie C.R."/>
        </authorList>
    </citation>
    <scope>NUCLEOTIDE SEQUENCE [LARGE SCALE GENOMIC DNA]</scope>
    <source>
        <strain evidence="4">ATCC 49066 / DSM 5427 / NCIMB 11756 / RHM5</strain>
    </source>
</reference>
<feature type="chain" id="PRO_5038848741" evidence="2">
    <location>
        <begin position="22"/>
        <end position="459"/>
    </location>
</feature>
<dbReference type="AlphaFoldDB" id="F2JGJ5"/>
<protein>
    <submittedName>
        <fullName evidence="3">Extracellular solute-binding protein family 1</fullName>
    </submittedName>
</protein>
<feature type="signal peptide" evidence="2">
    <location>
        <begin position="1"/>
        <end position="21"/>
    </location>
</feature>
<keyword evidence="2" id="KW-0732">Signal</keyword>
<proteinExistence type="predicted"/>
<dbReference type="SUPFAM" id="SSF53850">
    <property type="entry name" value="Periplasmic binding protein-like II"/>
    <property type="match status" value="1"/>
</dbReference>
<evidence type="ECO:0000256" key="2">
    <source>
        <dbReference type="SAM" id="SignalP"/>
    </source>
</evidence>
<dbReference type="eggNOG" id="COG1653">
    <property type="taxonomic scope" value="Bacteria"/>
</dbReference>
<dbReference type="Pfam" id="PF01547">
    <property type="entry name" value="SBP_bac_1"/>
    <property type="match status" value="1"/>
</dbReference>
<evidence type="ECO:0000256" key="1">
    <source>
        <dbReference type="SAM" id="MobiDB-lite"/>
    </source>
</evidence>
<sequence>MKKALAMAMSTCLLATSLVGCGSNESKQPEASSTPAPSTEASASPEASAEAADPSAVSGTLRFNWWGGDDRHTATLEAVKAFEAKYPNIKVESEYGGWDGHAEKITTQMTGGTAADVLQVNYDWLSKFSPDGTGFLDLESMGSYLDLSTFSEDVLTFGRRKGVLNAIPVSTTGRSMYFNKTTFDKVGAELPKTWDDLLALGEKFSAQGLYPYDLDTGSGFPGWYNSIVYMQQKTGHLFINEDGTLGFTQEDIKEGLDFYKSLEDAKVIRTQEQRSNEAGTTPLYQTPSWLDGKVAGVLEWSSSIGKFESALEEKGQELVLGNLLTLDGAQSTGWFMKPSLLFAINKDTKSPEAAAVLLNYILNDPEAAVILGTTRGIPASSAAKEALQAAGELEGLAYEGTKQIEDCQPIIMSPYLENSIMKEIYKEAVEAVSYGTATTEEAAATMYEELVDTLESIAQ</sequence>
<dbReference type="PROSITE" id="PS51257">
    <property type="entry name" value="PROKAR_LIPOPROTEIN"/>
    <property type="match status" value="1"/>
</dbReference>
<dbReference type="InterPro" id="IPR006059">
    <property type="entry name" value="SBP"/>
</dbReference>
<feature type="region of interest" description="Disordered" evidence="1">
    <location>
        <begin position="23"/>
        <end position="55"/>
    </location>
</feature>
<evidence type="ECO:0000313" key="3">
    <source>
        <dbReference type="EMBL" id="ADZ82950.1"/>
    </source>
</evidence>